<reference evidence="2 3" key="1">
    <citation type="submission" date="2020-02" db="EMBL/GenBank/DDBJ databases">
        <authorList>
            <person name="Ferguson B K."/>
        </authorList>
    </citation>
    <scope>NUCLEOTIDE SEQUENCE [LARGE SCALE GENOMIC DNA]</scope>
</reference>
<protein>
    <submittedName>
        <fullName evidence="2">Uncharacterized protein</fullName>
    </submittedName>
</protein>
<keyword evidence="3" id="KW-1185">Reference proteome</keyword>
<accession>A0A6H5ICE8</accession>
<dbReference type="EMBL" id="CADCXV010000769">
    <property type="protein sequence ID" value="CAB0035045.1"/>
    <property type="molecule type" value="Genomic_DNA"/>
</dbReference>
<evidence type="ECO:0000313" key="3">
    <source>
        <dbReference type="Proteomes" id="UP000479190"/>
    </source>
</evidence>
<name>A0A6H5ICE8_9HYME</name>
<dbReference type="Proteomes" id="UP000479190">
    <property type="component" value="Unassembled WGS sequence"/>
</dbReference>
<evidence type="ECO:0000313" key="2">
    <source>
        <dbReference type="EMBL" id="CAB0035045.1"/>
    </source>
</evidence>
<feature type="region of interest" description="Disordered" evidence="1">
    <location>
        <begin position="254"/>
        <end position="288"/>
    </location>
</feature>
<gene>
    <name evidence="2" type="ORF">TBRA_LOCUS6943</name>
</gene>
<dbReference type="AlphaFoldDB" id="A0A6H5ICE8"/>
<evidence type="ECO:0000256" key="1">
    <source>
        <dbReference type="SAM" id="MobiDB-lite"/>
    </source>
</evidence>
<sequence>MTRMEGVARAMVQLDERLTKQENALKVNAESISAIKQELLHVTRTVQNTQTADCYPSPQHPQHLTDDCEVLLSGLSLESTLTDSAILDKTLSNIGLPQHTRFITRTRGWSQKNQRKNPNSGHTRSLVFQCSSPVVRDTIISHSHKLSNIRTQSLFNTDGEGSLSLRPLWPKKVMPECARCKHSIAYSYVRCNGCSKCLHPGCIKPYVACSATLLCCKHSLSALDISPGLDNDGSRFRSSEAVAFSRAKARNTAVDASRGLTETDSIVPAGNQKASQEMAGDKELPSNEPTPQQLMGFLQRIDPKINKLTGHVQCIESFITRLETRIEAQETRTEQHDAEITEIRAVMGEIQVSLRSALASGPLNSTTTPTNSRMTDSCEILLTGLPIGVNLPKEEVQAIVFTAMGLKHFHKFLAHTRPWEPKSNRRSEPANTKAFVFTLSSPNMHALKALPSCRR</sequence>
<organism evidence="2 3">
    <name type="scientific">Trichogramma brassicae</name>
    <dbReference type="NCBI Taxonomy" id="86971"/>
    <lineage>
        <taxon>Eukaryota</taxon>
        <taxon>Metazoa</taxon>
        <taxon>Ecdysozoa</taxon>
        <taxon>Arthropoda</taxon>
        <taxon>Hexapoda</taxon>
        <taxon>Insecta</taxon>
        <taxon>Pterygota</taxon>
        <taxon>Neoptera</taxon>
        <taxon>Endopterygota</taxon>
        <taxon>Hymenoptera</taxon>
        <taxon>Apocrita</taxon>
        <taxon>Proctotrupomorpha</taxon>
        <taxon>Chalcidoidea</taxon>
        <taxon>Trichogrammatidae</taxon>
        <taxon>Trichogramma</taxon>
    </lineage>
</organism>
<proteinExistence type="predicted"/>